<accession>A0ABQ0BD81</accession>
<protein>
    <recommendedName>
        <fullName evidence="3">L-2-amino-thiazoline-4-carboxylic acid hydrolase</fullName>
    </recommendedName>
</protein>
<sequence>MKYDVYAKAIWFIFSKDCFNGLAEKNILINRQFKHSCKNEYKNMIENTPSIGSMKENTMSLILLFACMIFSIYKTCDNDLTSNDVRNMFQKIEQNPIMIKFSKKSVFTEKWQSRRQAMAKRSLKNKFEYDWQSELIQGTNINEFELRFFTCGICKLAKRENANDIVKELCRFDYWMAEKMGATLVRNQTIADGSPTCEFNYRKTEI</sequence>
<dbReference type="RefSeq" id="WP_390406853.1">
    <property type="nucleotide sequence ID" value="NZ_BAABYW010000001.1"/>
</dbReference>
<evidence type="ECO:0000313" key="2">
    <source>
        <dbReference type="Proteomes" id="UP001600943"/>
    </source>
</evidence>
<dbReference type="InterPro" id="IPR026002">
    <property type="entry name" value="ATC_hydrolase-like"/>
</dbReference>
<gene>
    <name evidence="1" type="ORF">K040078D81_34150</name>
</gene>
<evidence type="ECO:0008006" key="3">
    <source>
        <dbReference type="Google" id="ProtNLM"/>
    </source>
</evidence>
<dbReference type="Pfam" id="PF14196">
    <property type="entry name" value="ATC_hydrolase"/>
    <property type="match status" value="1"/>
</dbReference>
<organism evidence="1 2">
    <name type="scientific">Blautia hominis</name>
    <dbReference type="NCBI Taxonomy" id="2025493"/>
    <lineage>
        <taxon>Bacteria</taxon>
        <taxon>Bacillati</taxon>
        <taxon>Bacillota</taxon>
        <taxon>Clostridia</taxon>
        <taxon>Lachnospirales</taxon>
        <taxon>Lachnospiraceae</taxon>
        <taxon>Blautia</taxon>
    </lineage>
</organism>
<reference evidence="1 2" key="1">
    <citation type="submission" date="2024-04" db="EMBL/GenBank/DDBJ databases">
        <title>Defined microbial consortia suppress multidrug-resistant proinflammatory Enterobacteriaceae via ecological control.</title>
        <authorList>
            <person name="Furuichi M."/>
            <person name="Kawaguchi T."/>
            <person name="Pust M."/>
            <person name="Yasuma K."/>
            <person name="Plichta D."/>
            <person name="Hasegawa N."/>
            <person name="Ohya T."/>
            <person name="Bhattarai S."/>
            <person name="Sasajima S."/>
            <person name="Aoto Y."/>
            <person name="Tuganbaev T."/>
            <person name="Yaginuma M."/>
            <person name="Ueda M."/>
            <person name="Okahashi N."/>
            <person name="Amafuji K."/>
            <person name="Kiridooshi Y."/>
            <person name="Sugita K."/>
            <person name="Strazar M."/>
            <person name="Skelly A."/>
            <person name="Suda W."/>
            <person name="Hattori M."/>
            <person name="Nakamoto N."/>
            <person name="Caballero S."/>
            <person name="Norman J."/>
            <person name="Olle B."/>
            <person name="Tanoue T."/>
            <person name="Arita M."/>
            <person name="Bucci V."/>
            <person name="Atarashi K."/>
            <person name="Xavier R."/>
            <person name="Honda K."/>
        </authorList>
    </citation>
    <scope>NUCLEOTIDE SEQUENCE [LARGE SCALE GENOMIC DNA]</scope>
    <source>
        <strain evidence="2">k04-0078-D8-1</strain>
    </source>
</reference>
<dbReference type="Proteomes" id="UP001600943">
    <property type="component" value="Unassembled WGS sequence"/>
</dbReference>
<proteinExistence type="predicted"/>
<comment type="caution">
    <text evidence="1">The sequence shown here is derived from an EMBL/GenBank/DDBJ whole genome shotgun (WGS) entry which is preliminary data.</text>
</comment>
<dbReference type="EMBL" id="BAABYW010000001">
    <property type="protein sequence ID" value="GAA6409298.1"/>
    <property type="molecule type" value="Genomic_DNA"/>
</dbReference>
<evidence type="ECO:0000313" key="1">
    <source>
        <dbReference type="EMBL" id="GAA6409298.1"/>
    </source>
</evidence>
<name>A0ABQ0BD81_9FIRM</name>
<keyword evidence="2" id="KW-1185">Reference proteome</keyword>